<evidence type="ECO:0000313" key="2">
    <source>
        <dbReference type="Proteomes" id="UP000006365"/>
    </source>
</evidence>
<dbReference type="Gene3D" id="1.10.260.40">
    <property type="entry name" value="lambda repressor-like DNA-binding domains"/>
    <property type="match status" value="1"/>
</dbReference>
<dbReference type="KEGG" id="dpr:Despr_0227"/>
<dbReference type="SUPFAM" id="SSF47413">
    <property type="entry name" value="lambda repressor-like DNA-binding domains"/>
    <property type="match status" value="1"/>
</dbReference>
<dbReference type="Proteomes" id="UP000006365">
    <property type="component" value="Chromosome"/>
</dbReference>
<dbReference type="InterPro" id="IPR001387">
    <property type="entry name" value="Cro/C1-type_HTH"/>
</dbReference>
<keyword evidence="2" id="KW-1185">Reference proteome</keyword>
<dbReference type="CDD" id="cd00093">
    <property type="entry name" value="HTH_XRE"/>
    <property type="match status" value="1"/>
</dbReference>
<accession>A0A7U3YJ92</accession>
<name>A0A7U3YJ92_DESPD</name>
<proteinExistence type="predicted"/>
<dbReference type="GO" id="GO:0003677">
    <property type="term" value="F:DNA binding"/>
    <property type="evidence" value="ECO:0007669"/>
    <property type="project" value="InterPro"/>
</dbReference>
<dbReference type="EMBL" id="CP002364">
    <property type="protein sequence ID" value="ADW16415.1"/>
    <property type="molecule type" value="Genomic_DNA"/>
</dbReference>
<dbReference type="RefSeq" id="WP_015722963.1">
    <property type="nucleotide sequence ID" value="NC_014972.1"/>
</dbReference>
<dbReference type="InterPro" id="IPR010982">
    <property type="entry name" value="Lambda_DNA-bd_dom_sf"/>
</dbReference>
<evidence type="ECO:0000313" key="1">
    <source>
        <dbReference type="EMBL" id="ADW16415.1"/>
    </source>
</evidence>
<reference evidence="1 2" key="1">
    <citation type="journal article" date="2011" name="Stand. Genomic Sci.">
        <title>Complete genome sequence of Desulfobulbus propionicus type strain (1pr3).</title>
        <authorList>
            <person name="Pagani I."/>
            <person name="Lapidus A."/>
            <person name="Nolan M."/>
            <person name="Lucas S."/>
            <person name="Hammon N."/>
            <person name="Deshpande S."/>
            <person name="Cheng J.F."/>
            <person name="Chertkov O."/>
            <person name="Davenport K."/>
            <person name="Tapia R."/>
            <person name="Han C."/>
            <person name="Goodwin L."/>
            <person name="Pitluck S."/>
            <person name="Liolios K."/>
            <person name="Mavromatis K."/>
            <person name="Ivanova N."/>
            <person name="Mikhailova N."/>
            <person name="Pati A."/>
            <person name="Chen A."/>
            <person name="Palaniappan K."/>
            <person name="Land M."/>
            <person name="Hauser L."/>
            <person name="Chang Y.J."/>
            <person name="Jeffries C.D."/>
            <person name="Detter J.C."/>
            <person name="Brambilla E."/>
            <person name="Kannan K.P."/>
            <person name="Djao O.D."/>
            <person name="Rohde M."/>
            <person name="Pukall R."/>
            <person name="Spring S."/>
            <person name="Goker M."/>
            <person name="Sikorski J."/>
            <person name="Woyke T."/>
            <person name="Bristow J."/>
            <person name="Eisen J.A."/>
            <person name="Markowitz V."/>
            <person name="Hugenholtz P."/>
            <person name="Kyrpides N.C."/>
            <person name="Klenk H.P."/>
        </authorList>
    </citation>
    <scope>NUCLEOTIDE SEQUENCE [LARGE SCALE GENOMIC DNA]</scope>
    <source>
        <strain evidence="2">ATCC 33891 / DSM 2032 / 1pr3</strain>
    </source>
</reference>
<sequence>MKGYILRQHMADSGIKVIDIASTLGVTHAAVSRCIHGQTKSLRIRKAIADAIGKPINEVFPEATTKEAA</sequence>
<protein>
    <submittedName>
        <fullName evidence="1">Transcriptional regulator, Nlp</fullName>
    </submittedName>
</protein>
<gene>
    <name evidence="1" type="ordered locus">Despr_0227</name>
</gene>
<dbReference type="AlphaFoldDB" id="A0A7U3YJ92"/>
<organism evidence="1 2">
    <name type="scientific">Desulfobulbus propionicus (strain ATCC 33891 / DSM 2032 / VKM B-1956 / 1pr3)</name>
    <dbReference type="NCBI Taxonomy" id="577650"/>
    <lineage>
        <taxon>Bacteria</taxon>
        <taxon>Pseudomonadati</taxon>
        <taxon>Thermodesulfobacteriota</taxon>
        <taxon>Desulfobulbia</taxon>
        <taxon>Desulfobulbales</taxon>
        <taxon>Desulfobulbaceae</taxon>
        <taxon>Desulfobulbus</taxon>
    </lineage>
</organism>